<dbReference type="InterPro" id="IPR001304">
    <property type="entry name" value="C-type_lectin-like"/>
</dbReference>
<dbReference type="GO" id="GO:0030246">
    <property type="term" value="F:carbohydrate binding"/>
    <property type="evidence" value="ECO:0007669"/>
    <property type="project" value="UniProtKB-KW"/>
</dbReference>
<organism evidence="9 10">
    <name type="scientific">Paramormyrops kingsleyae</name>
    <dbReference type="NCBI Taxonomy" id="1676925"/>
    <lineage>
        <taxon>Eukaryota</taxon>
        <taxon>Metazoa</taxon>
        <taxon>Chordata</taxon>
        <taxon>Craniata</taxon>
        <taxon>Vertebrata</taxon>
        <taxon>Euteleostomi</taxon>
        <taxon>Actinopterygii</taxon>
        <taxon>Neopterygii</taxon>
        <taxon>Teleostei</taxon>
        <taxon>Osteoglossocephala</taxon>
        <taxon>Osteoglossomorpha</taxon>
        <taxon>Osteoglossiformes</taxon>
        <taxon>Mormyridae</taxon>
        <taxon>Paramormyrops</taxon>
    </lineage>
</organism>
<dbReference type="SUPFAM" id="SSF56436">
    <property type="entry name" value="C-type lectin-like"/>
    <property type="match status" value="1"/>
</dbReference>
<dbReference type="PROSITE" id="PS50041">
    <property type="entry name" value="C_TYPE_LECTIN_2"/>
    <property type="match status" value="1"/>
</dbReference>
<dbReference type="InterPro" id="IPR016186">
    <property type="entry name" value="C-type_lectin-like/link_sf"/>
</dbReference>
<keyword evidence="2" id="KW-0812">Transmembrane</keyword>
<evidence type="ECO:0000256" key="4">
    <source>
        <dbReference type="ARBA" id="ARBA00022734"/>
    </source>
</evidence>
<dbReference type="GO" id="GO:0016020">
    <property type="term" value="C:membrane"/>
    <property type="evidence" value="ECO:0007669"/>
    <property type="project" value="UniProtKB-SubCell"/>
</dbReference>
<keyword evidence="3 7" id="KW-0732">Signal</keyword>
<dbReference type="Gene3D" id="3.10.100.10">
    <property type="entry name" value="Mannose-Binding Protein A, subunit A"/>
    <property type="match status" value="1"/>
</dbReference>
<keyword evidence="6" id="KW-0472">Membrane</keyword>
<feature type="domain" description="C-type lectin" evidence="8">
    <location>
        <begin position="34"/>
        <end position="126"/>
    </location>
</feature>
<evidence type="ECO:0000256" key="3">
    <source>
        <dbReference type="ARBA" id="ARBA00022729"/>
    </source>
</evidence>
<keyword evidence="5" id="KW-1133">Transmembrane helix</keyword>
<evidence type="ECO:0000256" key="2">
    <source>
        <dbReference type="ARBA" id="ARBA00022692"/>
    </source>
</evidence>
<evidence type="ECO:0000313" key="10">
    <source>
        <dbReference type="Proteomes" id="UP000261540"/>
    </source>
</evidence>
<evidence type="ECO:0000256" key="5">
    <source>
        <dbReference type="ARBA" id="ARBA00022989"/>
    </source>
</evidence>
<feature type="signal peptide" evidence="7">
    <location>
        <begin position="1"/>
        <end position="20"/>
    </location>
</feature>
<sequence length="126" mass="14360">MDFMKLLWIVVSILCCSCYASELFSGQLICLRGTERPCYRIVYIPDGSRRLTFAQASRACRTEGGELLSVETESEQLLIVQFIQQLPAAEGYFWIGLRRNHEDQGLGSDCGADYRWLDGSQATFRY</sequence>
<dbReference type="AlphaFoldDB" id="A0A3B3RN48"/>
<dbReference type="Proteomes" id="UP000261540">
    <property type="component" value="Unplaced"/>
</dbReference>
<keyword evidence="10" id="KW-1185">Reference proteome</keyword>
<evidence type="ECO:0000256" key="1">
    <source>
        <dbReference type="ARBA" id="ARBA00004479"/>
    </source>
</evidence>
<dbReference type="InterPro" id="IPR051505">
    <property type="entry name" value="C-type_lectin_domain"/>
</dbReference>
<evidence type="ECO:0000256" key="7">
    <source>
        <dbReference type="SAM" id="SignalP"/>
    </source>
</evidence>
<proteinExistence type="predicted"/>
<dbReference type="GeneTree" id="ENSGT00390000001844"/>
<evidence type="ECO:0000259" key="8">
    <source>
        <dbReference type="PROSITE" id="PS50041"/>
    </source>
</evidence>
<evidence type="ECO:0000256" key="6">
    <source>
        <dbReference type="ARBA" id="ARBA00023136"/>
    </source>
</evidence>
<feature type="chain" id="PRO_5017214477" description="C-type lectin domain-containing protein" evidence="7">
    <location>
        <begin position="21"/>
        <end position="126"/>
    </location>
</feature>
<dbReference type="PANTHER" id="PTHR14789">
    <property type="entry name" value="CHONDROLECTIN VARIANT CHODLFDELTAE"/>
    <property type="match status" value="1"/>
</dbReference>
<dbReference type="InterPro" id="IPR016187">
    <property type="entry name" value="CTDL_fold"/>
</dbReference>
<reference evidence="9" key="2">
    <citation type="submission" date="2025-09" db="UniProtKB">
        <authorList>
            <consortium name="Ensembl"/>
        </authorList>
    </citation>
    <scope>IDENTIFICATION</scope>
</reference>
<dbReference type="STRING" id="1676925.ENSPKIP00000020007"/>
<name>A0A3B3RN48_9TELE</name>
<reference evidence="9" key="1">
    <citation type="submission" date="2025-08" db="UniProtKB">
        <authorList>
            <consortium name="Ensembl"/>
        </authorList>
    </citation>
    <scope>IDENTIFICATION</scope>
</reference>
<accession>A0A3B3RN48</accession>
<comment type="subcellular location">
    <subcellularLocation>
        <location evidence="1">Membrane</location>
        <topology evidence="1">Single-pass type I membrane protein</topology>
    </subcellularLocation>
</comment>
<dbReference type="Ensembl" id="ENSPKIT00000000617.1">
    <property type="protein sequence ID" value="ENSPKIP00000020007.1"/>
    <property type="gene ID" value="ENSPKIG00000004952.1"/>
</dbReference>
<protein>
    <recommendedName>
        <fullName evidence="8">C-type lectin domain-containing protein</fullName>
    </recommendedName>
</protein>
<keyword evidence="4" id="KW-0430">Lectin</keyword>
<dbReference type="PANTHER" id="PTHR14789:SF2">
    <property type="entry name" value="LAYILIN"/>
    <property type="match status" value="1"/>
</dbReference>
<dbReference type="Pfam" id="PF00059">
    <property type="entry name" value="Lectin_C"/>
    <property type="match status" value="1"/>
</dbReference>
<dbReference type="GO" id="GO:0005540">
    <property type="term" value="F:hyaluronic acid binding"/>
    <property type="evidence" value="ECO:0007669"/>
    <property type="project" value="TreeGrafter"/>
</dbReference>
<evidence type="ECO:0000313" key="9">
    <source>
        <dbReference type="Ensembl" id="ENSPKIP00000020007.1"/>
    </source>
</evidence>